<proteinExistence type="predicted"/>
<protein>
    <submittedName>
        <fullName evidence="1">Uncharacterized protein</fullName>
    </submittedName>
</protein>
<reference evidence="1 2" key="1">
    <citation type="submission" date="2017-06" db="EMBL/GenBank/DDBJ databases">
        <authorList>
            <person name="Kim H.J."/>
            <person name="Triplett B.A."/>
        </authorList>
    </citation>
    <scope>NUCLEOTIDE SEQUENCE [LARGE SCALE GENOMIC DNA]</scope>
    <source>
        <strain evidence="1 2">SCA</strain>
    </source>
</reference>
<keyword evidence="2" id="KW-1185">Reference proteome</keyword>
<dbReference type="EMBL" id="FZOJ01000042">
    <property type="protein sequence ID" value="SNT12715.1"/>
    <property type="molecule type" value="Genomic_DNA"/>
</dbReference>
<evidence type="ECO:0000313" key="1">
    <source>
        <dbReference type="EMBL" id="SNT12715.1"/>
    </source>
</evidence>
<evidence type="ECO:0000313" key="2">
    <source>
        <dbReference type="Proteomes" id="UP000198304"/>
    </source>
</evidence>
<sequence length="63" mass="7194">MKYTVDDVVIMRTPILCADKYEYINHLEKGNLDVAEILSKHPKFKEAVAISSLDLVKVQPHIL</sequence>
<dbReference type="Proteomes" id="UP000198304">
    <property type="component" value="Unassembled WGS sequence"/>
</dbReference>
<organism evidence="1 2">
    <name type="scientific">Anaerovirgula multivorans</name>
    <dbReference type="NCBI Taxonomy" id="312168"/>
    <lineage>
        <taxon>Bacteria</taxon>
        <taxon>Bacillati</taxon>
        <taxon>Bacillota</taxon>
        <taxon>Clostridia</taxon>
        <taxon>Peptostreptococcales</taxon>
        <taxon>Natronincolaceae</taxon>
        <taxon>Anaerovirgula</taxon>
    </lineage>
</organism>
<dbReference type="AlphaFoldDB" id="A0A239K3L0"/>
<gene>
    <name evidence="1" type="ORF">SAMN05446037_104234</name>
</gene>
<dbReference type="RefSeq" id="WP_089285234.1">
    <property type="nucleotide sequence ID" value="NZ_FZOJ01000042.1"/>
</dbReference>
<name>A0A239K3L0_9FIRM</name>
<accession>A0A239K3L0</accession>